<dbReference type="InterPro" id="IPR001482">
    <property type="entry name" value="T2SS/T4SS_dom"/>
</dbReference>
<evidence type="ECO:0000256" key="1">
    <source>
        <dbReference type="ARBA" id="ARBA00006611"/>
    </source>
</evidence>
<accession>A0A1M5R9H3</accession>
<dbReference type="STRING" id="490188.SAMN04488068_2964"/>
<dbReference type="EMBL" id="FQWZ01000007">
    <property type="protein sequence ID" value="SHH22666.1"/>
    <property type="molecule type" value="Genomic_DNA"/>
</dbReference>
<protein>
    <submittedName>
        <fullName evidence="5">General secretion pathway protein E</fullName>
    </submittedName>
</protein>
<dbReference type="PANTHER" id="PTHR30258:SF13">
    <property type="entry name" value="SECRETION PATHWAY ATPASE-RELATED"/>
    <property type="match status" value="1"/>
</dbReference>
<dbReference type="Proteomes" id="UP000199758">
    <property type="component" value="Unassembled WGS sequence"/>
</dbReference>
<sequence length="608" mass="66598">MNKSPSPTAAGVIRDQRLTLTEALDALIRDQRITREQAQLLLGRSAGDPRHPLVVIADCEWDDARTPGQRLTLDTLVQWQAQQAGLPYHRIDPLGLDVARITQLIPYAYAARARILPVKVTPTEIVIATAEPWLRDWERDLAPALKRDVHRVLASPADLDRYIVEFYALARSVKASSEQRGRQPGGGVQSGIQNLEQLTELGRSGKLTADDQHVIAIVDWLLSYAFEQRASDIHIEPRRERGNVRFRIDGVLHEVYQIPATVMPSVTSRIKILARMDLAEKRKPQDGRIKTRSPSGKEVELRVSSLPTAFGEKLVLRIFDPAVLLKDFNELGLTADEAALWRQMIGAPNGIILVTGPTGSGKTTTLYSTLRHLATPDVNVCTIEDPIELVEPAFNQMQVQANIDLSFASGVRALLRQDPDIIMVGEIRDLETAENAIQAALTGHLVLSTLHTNDAPSAITRLLDLGVPPYLIKATVVGVVAQRLVRTLCPHCKQPAAVDAKRWQEMVAPWPLALPTTAQQASGCLECRETGYLGRAGVYEILRMTPALRAGIHASADPAELRTLAVADGMRPLRIAGASKIAEGLTTIDEVLRCSPDAPPPAGTEARN</sequence>
<evidence type="ECO:0000256" key="3">
    <source>
        <dbReference type="ARBA" id="ARBA00022840"/>
    </source>
</evidence>
<dbReference type="CDD" id="cd01129">
    <property type="entry name" value="PulE-GspE-like"/>
    <property type="match status" value="1"/>
</dbReference>
<dbReference type="InterPro" id="IPR003593">
    <property type="entry name" value="AAA+_ATPase"/>
</dbReference>
<dbReference type="SUPFAM" id="SSF160246">
    <property type="entry name" value="EspE N-terminal domain-like"/>
    <property type="match status" value="1"/>
</dbReference>
<dbReference type="SUPFAM" id="SSF52540">
    <property type="entry name" value="P-loop containing nucleoside triphosphate hydrolases"/>
    <property type="match status" value="1"/>
</dbReference>
<dbReference type="InterPro" id="IPR027417">
    <property type="entry name" value="P-loop_NTPase"/>
</dbReference>
<dbReference type="Pfam" id="PF00437">
    <property type="entry name" value="T2SSE"/>
    <property type="match status" value="1"/>
</dbReference>
<name>A0A1M5R9H3_9GAMM</name>
<keyword evidence="6" id="KW-1185">Reference proteome</keyword>
<comment type="similarity">
    <text evidence="1">Belongs to the GSP E family.</text>
</comment>
<dbReference type="InterPro" id="IPR037257">
    <property type="entry name" value="T2SS_E_N_sf"/>
</dbReference>
<dbReference type="Gene3D" id="3.40.50.300">
    <property type="entry name" value="P-loop containing nucleotide triphosphate hydrolases"/>
    <property type="match status" value="1"/>
</dbReference>
<evidence type="ECO:0000256" key="2">
    <source>
        <dbReference type="ARBA" id="ARBA00022741"/>
    </source>
</evidence>
<feature type="domain" description="Bacterial type II secretion system protein E" evidence="4">
    <location>
        <begin position="415"/>
        <end position="429"/>
    </location>
</feature>
<dbReference type="GO" id="GO:0016887">
    <property type="term" value="F:ATP hydrolysis activity"/>
    <property type="evidence" value="ECO:0007669"/>
    <property type="project" value="TreeGrafter"/>
</dbReference>
<reference evidence="5 6" key="1">
    <citation type="submission" date="2016-11" db="EMBL/GenBank/DDBJ databases">
        <authorList>
            <person name="Jaros S."/>
            <person name="Januszkiewicz K."/>
            <person name="Wedrychowicz H."/>
        </authorList>
    </citation>
    <scope>NUCLEOTIDE SEQUENCE [LARGE SCALE GENOMIC DNA]</scope>
    <source>
        <strain evidence="5 6">CGMCC 1.7049</strain>
    </source>
</reference>
<dbReference type="OrthoDB" id="9804785at2"/>
<dbReference type="RefSeq" id="WP_072898651.1">
    <property type="nucleotide sequence ID" value="NZ_FQWZ01000007.1"/>
</dbReference>
<dbReference type="Gene3D" id="3.30.300.160">
    <property type="entry name" value="Type II secretion system, protein E, N-terminal domain"/>
    <property type="match status" value="1"/>
</dbReference>
<dbReference type="PROSITE" id="PS00662">
    <property type="entry name" value="T2SP_E"/>
    <property type="match status" value="1"/>
</dbReference>
<proteinExistence type="inferred from homology"/>
<evidence type="ECO:0000259" key="4">
    <source>
        <dbReference type="PROSITE" id="PS00662"/>
    </source>
</evidence>
<dbReference type="GO" id="GO:0005524">
    <property type="term" value="F:ATP binding"/>
    <property type="evidence" value="ECO:0007669"/>
    <property type="project" value="UniProtKB-KW"/>
</dbReference>
<keyword evidence="2" id="KW-0547">Nucleotide-binding</keyword>
<dbReference type="GO" id="GO:0005886">
    <property type="term" value="C:plasma membrane"/>
    <property type="evidence" value="ECO:0007669"/>
    <property type="project" value="TreeGrafter"/>
</dbReference>
<dbReference type="InterPro" id="IPR007831">
    <property type="entry name" value="T2SS_GspE_N"/>
</dbReference>
<gene>
    <name evidence="5" type="ORF">SAMN04488068_2964</name>
</gene>
<dbReference type="SMART" id="SM00382">
    <property type="entry name" value="AAA"/>
    <property type="match status" value="1"/>
</dbReference>
<keyword evidence="3" id="KW-0067">ATP-binding</keyword>
<organism evidence="5 6">
    <name type="scientific">Hydrocarboniphaga daqingensis</name>
    <dbReference type="NCBI Taxonomy" id="490188"/>
    <lineage>
        <taxon>Bacteria</taxon>
        <taxon>Pseudomonadati</taxon>
        <taxon>Pseudomonadota</taxon>
        <taxon>Gammaproteobacteria</taxon>
        <taxon>Nevskiales</taxon>
        <taxon>Nevskiaceae</taxon>
        <taxon>Hydrocarboniphaga</taxon>
    </lineage>
</organism>
<evidence type="ECO:0000313" key="5">
    <source>
        <dbReference type="EMBL" id="SHH22666.1"/>
    </source>
</evidence>
<dbReference type="Gene3D" id="3.30.450.90">
    <property type="match status" value="1"/>
</dbReference>
<dbReference type="AlphaFoldDB" id="A0A1M5R9H3"/>
<evidence type="ECO:0000313" key="6">
    <source>
        <dbReference type="Proteomes" id="UP000199758"/>
    </source>
</evidence>
<dbReference type="FunFam" id="3.40.50.300:FF:000398">
    <property type="entry name" value="Type IV pilus assembly ATPase PilB"/>
    <property type="match status" value="1"/>
</dbReference>
<dbReference type="PANTHER" id="PTHR30258">
    <property type="entry name" value="TYPE II SECRETION SYSTEM PROTEIN GSPE-RELATED"/>
    <property type="match status" value="1"/>
</dbReference>
<dbReference type="Pfam" id="PF05157">
    <property type="entry name" value="MshEN"/>
    <property type="match status" value="1"/>
</dbReference>